<reference evidence="2 3" key="1">
    <citation type="journal article" date="2014" name="Environ. Microbiol.">
        <title>Comparative genomics of the marine bacterial genus Glaciecola reveals the high degree of genomic diversity and genomic characteristic for cold adaptation.</title>
        <authorList>
            <person name="Qin Q.L."/>
            <person name="Xie B.B."/>
            <person name="Yu Y."/>
            <person name="Shu Y.L."/>
            <person name="Rong J.C."/>
            <person name="Zhang Y.J."/>
            <person name="Zhao D.L."/>
            <person name="Chen X.L."/>
            <person name="Zhang X.Y."/>
            <person name="Chen B."/>
            <person name="Zhou B.C."/>
            <person name="Zhang Y.Z."/>
        </authorList>
    </citation>
    <scope>NUCLEOTIDE SEQUENCE [LARGE SCALE GENOMIC DNA]</scope>
    <source>
        <strain evidence="2 3">NO2</strain>
    </source>
</reference>
<dbReference type="SUPFAM" id="SSF51182">
    <property type="entry name" value="RmlC-like cupins"/>
    <property type="match status" value="1"/>
</dbReference>
<dbReference type="Proteomes" id="UP000008372">
    <property type="component" value="Unassembled WGS sequence"/>
</dbReference>
<dbReference type="Gene3D" id="2.60.120.10">
    <property type="entry name" value="Jelly Rolls"/>
    <property type="match status" value="2"/>
</dbReference>
<dbReference type="InterPro" id="IPR008778">
    <property type="entry name" value="Pirin_C_dom"/>
</dbReference>
<dbReference type="PANTHER" id="PTHR43594">
    <property type="entry name" value="QUERCETIN 2,3-DIOXYGENASE"/>
    <property type="match status" value="1"/>
</dbReference>
<proteinExistence type="predicted"/>
<evidence type="ECO:0000313" key="3">
    <source>
        <dbReference type="Proteomes" id="UP000008372"/>
    </source>
</evidence>
<dbReference type="Pfam" id="PF05726">
    <property type="entry name" value="Pirin_C"/>
    <property type="match status" value="1"/>
</dbReference>
<dbReference type="PANTHER" id="PTHR43594:SF1">
    <property type="entry name" value="QUERCETIN 2,3-DIOXYGENASE PA2418-RELATED"/>
    <property type="match status" value="1"/>
</dbReference>
<dbReference type="InterPro" id="IPR053186">
    <property type="entry name" value="QDO-related"/>
</dbReference>
<evidence type="ECO:0000259" key="1">
    <source>
        <dbReference type="Pfam" id="PF05726"/>
    </source>
</evidence>
<organism evidence="2 3">
    <name type="scientific">Paraglaciecola agarilytica NO2</name>
    <dbReference type="NCBI Taxonomy" id="1125747"/>
    <lineage>
        <taxon>Bacteria</taxon>
        <taxon>Pseudomonadati</taxon>
        <taxon>Pseudomonadota</taxon>
        <taxon>Gammaproteobacteria</taxon>
        <taxon>Alteromonadales</taxon>
        <taxon>Alteromonadaceae</taxon>
        <taxon>Paraglaciecola</taxon>
    </lineage>
</organism>
<dbReference type="InterPro" id="IPR014710">
    <property type="entry name" value="RmlC-like_jellyroll"/>
</dbReference>
<dbReference type="EMBL" id="BAEK01000065">
    <property type="protein sequence ID" value="GAC06426.1"/>
    <property type="molecule type" value="Genomic_DNA"/>
</dbReference>
<dbReference type="RefSeq" id="WP_008305303.1">
    <property type="nucleotide sequence ID" value="NZ_BAEK01000065.1"/>
</dbReference>
<gene>
    <name evidence="2" type="ORF">GAGA_3593</name>
</gene>
<dbReference type="InterPro" id="IPR011051">
    <property type="entry name" value="RmlC_Cupin_sf"/>
</dbReference>
<evidence type="ECO:0000313" key="2">
    <source>
        <dbReference type="EMBL" id="GAC06426.1"/>
    </source>
</evidence>
<feature type="domain" description="Pirin C-terminal" evidence="1">
    <location>
        <begin position="3"/>
        <end position="50"/>
    </location>
</feature>
<sequence length="55" mass="6130">MVLNAIEDSEVFIMCGEPINEPIVGYGPFIMNYTAELNQAMVDFQSGKFGQLNRS</sequence>
<comment type="caution">
    <text evidence="2">The sequence shown here is derived from an EMBL/GenBank/DDBJ whole genome shotgun (WGS) entry which is preliminary data.</text>
</comment>
<protein>
    <recommendedName>
        <fullName evidence="1">Pirin C-terminal domain-containing protein</fullName>
    </recommendedName>
</protein>
<name>A0ABQ0IAN6_9ALTE</name>
<accession>A0ABQ0IAN6</accession>
<keyword evidence="3" id="KW-1185">Reference proteome</keyword>